<evidence type="ECO:0000313" key="1">
    <source>
        <dbReference type="EMBL" id="ELQ32683.1"/>
    </source>
</evidence>
<organism evidence="1">
    <name type="scientific">Pyricularia oryzae (strain Y34)</name>
    <name type="common">Rice blast fungus</name>
    <name type="synonym">Magnaporthe oryzae</name>
    <dbReference type="NCBI Taxonomy" id="1143189"/>
    <lineage>
        <taxon>Eukaryota</taxon>
        <taxon>Fungi</taxon>
        <taxon>Dikarya</taxon>
        <taxon>Ascomycota</taxon>
        <taxon>Pezizomycotina</taxon>
        <taxon>Sordariomycetes</taxon>
        <taxon>Sordariomycetidae</taxon>
        <taxon>Magnaporthales</taxon>
        <taxon>Pyriculariaceae</taxon>
        <taxon>Pyricularia</taxon>
    </lineage>
</organism>
<dbReference type="Proteomes" id="UP000011086">
    <property type="component" value="Unassembled WGS sequence"/>
</dbReference>
<accession>A0AA97NM53</accession>
<dbReference type="AlphaFoldDB" id="A0AA97NM53"/>
<proteinExistence type="predicted"/>
<dbReference type="EMBL" id="JH793517">
    <property type="protein sequence ID" value="ELQ32683.1"/>
    <property type="molecule type" value="Genomic_DNA"/>
</dbReference>
<reference evidence="1" key="1">
    <citation type="journal article" date="2012" name="PLoS Genet.">
        <title>Comparative analysis of the genomes of two field isolates of the rice blast fungus Magnaporthe oryzae.</title>
        <authorList>
            <person name="Xue M."/>
            <person name="Yang J."/>
            <person name="Li Z."/>
            <person name="Hu S."/>
            <person name="Yao N."/>
            <person name="Dean R.A."/>
            <person name="Zhao W."/>
            <person name="Shen M."/>
            <person name="Zhang H."/>
            <person name="Li C."/>
            <person name="Liu L."/>
            <person name="Cao L."/>
            <person name="Xu X."/>
            <person name="Xing Y."/>
            <person name="Hsiang T."/>
            <person name="Zhang Z."/>
            <person name="Xu J.R."/>
            <person name="Peng Y.L."/>
        </authorList>
    </citation>
    <scope>NUCLEOTIDE SEQUENCE</scope>
    <source>
        <strain evidence="1">Y34</strain>
    </source>
</reference>
<protein>
    <submittedName>
        <fullName evidence="1">Uncharacterized protein</fullName>
    </submittedName>
</protein>
<sequence length="31" mass="3413">MWLVRYMSARSTFANGDAGPGHYARDAQGLL</sequence>
<name>A0AA97NM53_PYRO3</name>
<gene>
    <name evidence="1" type="ORF">OOU_Y34scaffold01073g1</name>
</gene>